<keyword evidence="3" id="KW-1185">Reference proteome</keyword>
<feature type="region of interest" description="Disordered" evidence="1">
    <location>
        <begin position="1"/>
        <end position="37"/>
    </location>
</feature>
<evidence type="ECO:0000256" key="1">
    <source>
        <dbReference type="SAM" id="MobiDB-lite"/>
    </source>
</evidence>
<comment type="caution">
    <text evidence="2">The sequence shown here is derived from an EMBL/GenBank/DDBJ whole genome shotgun (WGS) entry which is preliminary data.</text>
</comment>
<name>A0A4C2A5H4_EUMVA</name>
<dbReference type="OrthoDB" id="7484422at2759"/>
<dbReference type="EMBL" id="BGZK01002513">
    <property type="protein sequence ID" value="GBP94513.1"/>
    <property type="molecule type" value="Genomic_DNA"/>
</dbReference>
<proteinExistence type="predicted"/>
<evidence type="ECO:0000313" key="3">
    <source>
        <dbReference type="Proteomes" id="UP000299102"/>
    </source>
</evidence>
<dbReference type="AlphaFoldDB" id="A0A4C2A5H4"/>
<reference evidence="2 3" key="1">
    <citation type="journal article" date="2019" name="Commun. Biol.">
        <title>The bagworm genome reveals a unique fibroin gene that provides high tensile strength.</title>
        <authorList>
            <person name="Kono N."/>
            <person name="Nakamura H."/>
            <person name="Ohtoshi R."/>
            <person name="Tomita M."/>
            <person name="Numata K."/>
            <person name="Arakawa K."/>
        </authorList>
    </citation>
    <scope>NUCLEOTIDE SEQUENCE [LARGE SCALE GENOMIC DNA]</scope>
</reference>
<protein>
    <submittedName>
        <fullName evidence="2">Uncharacterized protein</fullName>
    </submittedName>
</protein>
<accession>A0A4C2A5H4</accession>
<sequence>MLVERSSSDAVKGGTWEPGVESNSPPSSNASKSCRPNLKALTTRASSDYGWEEADDVCDFRWFSGNRLPSSITEITIQPEKEVPKFFCFINHFQNFAGSGGPPAATSLPISKSRKKKL</sequence>
<feature type="region of interest" description="Disordered" evidence="1">
    <location>
        <begin position="99"/>
        <end position="118"/>
    </location>
</feature>
<evidence type="ECO:0000313" key="2">
    <source>
        <dbReference type="EMBL" id="GBP94513.1"/>
    </source>
</evidence>
<feature type="compositionally biased region" description="Low complexity" evidence="1">
    <location>
        <begin position="22"/>
        <end position="33"/>
    </location>
</feature>
<organism evidence="2 3">
    <name type="scientific">Eumeta variegata</name>
    <name type="common">Bagworm moth</name>
    <name type="synonym">Eumeta japonica</name>
    <dbReference type="NCBI Taxonomy" id="151549"/>
    <lineage>
        <taxon>Eukaryota</taxon>
        <taxon>Metazoa</taxon>
        <taxon>Ecdysozoa</taxon>
        <taxon>Arthropoda</taxon>
        <taxon>Hexapoda</taxon>
        <taxon>Insecta</taxon>
        <taxon>Pterygota</taxon>
        <taxon>Neoptera</taxon>
        <taxon>Endopterygota</taxon>
        <taxon>Lepidoptera</taxon>
        <taxon>Glossata</taxon>
        <taxon>Ditrysia</taxon>
        <taxon>Tineoidea</taxon>
        <taxon>Psychidae</taxon>
        <taxon>Oiketicinae</taxon>
        <taxon>Eumeta</taxon>
    </lineage>
</organism>
<gene>
    <name evidence="2" type="ORF">EVAR_99625_1</name>
</gene>
<dbReference type="Proteomes" id="UP000299102">
    <property type="component" value="Unassembled WGS sequence"/>
</dbReference>